<keyword evidence="1" id="KW-1133">Transmembrane helix</keyword>
<name>A0AAN6MYW8_9PEZI</name>
<dbReference type="Proteomes" id="UP001303473">
    <property type="component" value="Unassembled WGS sequence"/>
</dbReference>
<dbReference type="EMBL" id="MU853913">
    <property type="protein sequence ID" value="KAK3935670.1"/>
    <property type="molecule type" value="Genomic_DNA"/>
</dbReference>
<evidence type="ECO:0008006" key="4">
    <source>
        <dbReference type="Google" id="ProtNLM"/>
    </source>
</evidence>
<accession>A0AAN6MYW8</accession>
<protein>
    <recommendedName>
        <fullName evidence="4">BTB domain-containing protein</fullName>
    </recommendedName>
</protein>
<comment type="caution">
    <text evidence="2">The sequence shown here is derived from an EMBL/GenBank/DDBJ whole genome shotgun (WGS) entry which is preliminary data.</text>
</comment>
<feature type="transmembrane region" description="Helical" evidence="1">
    <location>
        <begin position="54"/>
        <end position="72"/>
    </location>
</feature>
<keyword evidence="1" id="KW-0812">Transmembrane</keyword>
<evidence type="ECO:0000313" key="3">
    <source>
        <dbReference type="Proteomes" id="UP001303473"/>
    </source>
</evidence>
<feature type="transmembrane region" description="Helical" evidence="1">
    <location>
        <begin position="20"/>
        <end position="42"/>
    </location>
</feature>
<sequence length="497" mass="56170">MNSLLGFVSSVSCPKTSDPILASDTIFALTLSLLPILSLLVIQFHPSIRSYPTSFNLSNIITTLLLFKLHTITMSSNPWRLNPAAEPFLPLGLTDYNVDNTDSNSNESVITAIMDHDAFAAQIEAQLAEDNAAFNELEYSSELPFFDEEIDLGEDNSDNGYNEVSNTFSWHYLHTIPEEDEEDGQMQNNSSETAILTRRDERGLSEFYIEHGNVNVAPYAATYTTPSLPAIVTVNGQMATIDTPPSEFLTWDDYLAIVLSSSIFAIIFYQPNQPDHTVHVNPKILIDFSMYFEAMFRLQMQEYHEGFMRFHVADGLDPTSFRLLYQMLLAGGMVTRFVCTQPIGFSRLLDMRILADYFKMPIPMQWIDQWLHAAMNSLKNTWKTDYATALELDAKGPTEQPESVTASVPCLTIQEDIFWDVVRAHERLDELEHDHRPVNLSPYDISDLLIHHCPRELLDKNFANLPGEPGGLKDKLWFGLAQARAVVYSRPTSSSGW</sequence>
<organism evidence="2 3">
    <name type="scientific">Diplogelasinospora grovesii</name>
    <dbReference type="NCBI Taxonomy" id="303347"/>
    <lineage>
        <taxon>Eukaryota</taxon>
        <taxon>Fungi</taxon>
        <taxon>Dikarya</taxon>
        <taxon>Ascomycota</taxon>
        <taxon>Pezizomycotina</taxon>
        <taxon>Sordariomycetes</taxon>
        <taxon>Sordariomycetidae</taxon>
        <taxon>Sordariales</taxon>
        <taxon>Diplogelasinosporaceae</taxon>
        <taxon>Diplogelasinospora</taxon>
    </lineage>
</organism>
<reference evidence="3" key="1">
    <citation type="journal article" date="2023" name="Mol. Phylogenet. Evol.">
        <title>Genome-scale phylogeny and comparative genomics of the fungal order Sordariales.</title>
        <authorList>
            <person name="Hensen N."/>
            <person name="Bonometti L."/>
            <person name="Westerberg I."/>
            <person name="Brannstrom I.O."/>
            <person name="Guillou S."/>
            <person name="Cros-Aarteil S."/>
            <person name="Calhoun S."/>
            <person name="Haridas S."/>
            <person name="Kuo A."/>
            <person name="Mondo S."/>
            <person name="Pangilinan J."/>
            <person name="Riley R."/>
            <person name="LaButti K."/>
            <person name="Andreopoulos B."/>
            <person name="Lipzen A."/>
            <person name="Chen C."/>
            <person name="Yan M."/>
            <person name="Daum C."/>
            <person name="Ng V."/>
            <person name="Clum A."/>
            <person name="Steindorff A."/>
            <person name="Ohm R.A."/>
            <person name="Martin F."/>
            <person name="Silar P."/>
            <person name="Natvig D.O."/>
            <person name="Lalanne C."/>
            <person name="Gautier V."/>
            <person name="Ament-Velasquez S.L."/>
            <person name="Kruys A."/>
            <person name="Hutchinson M.I."/>
            <person name="Powell A.J."/>
            <person name="Barry K."/>
            <person name="Miller A.N."/>
            <person name="Grigoriev I.V."/>
            <person name="Debuchy R."/>
            <person name="Gladieux P."/>
            <person name="Hiltunen Thoren M."/>
            <person name="Johannesson H."/>
        </authorList>
    </citation>
    <scope>NUCLEOTIDE SEQUENCE [LARGE SCALE GENOMIC DNA]</scope>
    <source>
        <strain evidence="3">CBS 340.73</strain>
    </source>
</reference>
<keyword evidence="3" id="KW-1185">Reference proteome</keyword>
<dbReference type="InterPro" id="IPR011333">
    <property type="entry name" value="SKP1/BTB/POZ_sf"/>
</dbReference>
<evidence type="ECO:0000313" key="2">
    <source>
        <dbReference type="EMBL" id="KAK3935670.1"/>
    </source>
</evidence>
<evidence type="ECO:0000256" key="1">
    <source>
        <dbReference type="SAM" id="Phobius"/>
    </source>
</evidence>
<gene>
    <name evidence="2" type="ORF">QBC46DRAFT_412837</name>
</gene>
<proteinExistence type="predicted"/>
<dbReference type="Gene3D" id="3.30.710.10">
    <property type="entry name" value="Potassium Channel Kv1.1, Chain A"/>
    <property type="match status" value="1"/>
</dbReference>
<dbReference type="AlphaFoldDB" id="A0AAN6MYW8"/>
<keyword evidence="1" id="KW-0472">Membrane</keyword>